<name>A0A0G0MLD5_9BACT</name>
<keyword evidence="1" id="KW-0472">Membrane</keyword>
<sequence length="313" mass="36952">MLELLTFSTFNSSFKGRSLHQPSPMKWRHLLSLPEKFRKLEDRLPQNLIQAKKTIESSQEREKERERRVKEWEDFKVNDLAGLVFLYLFVNAIGPIFIFFLGLPVWTWILVGSFWCLQIVANGYFEIKKYIPDDNIGEVLIVPKLIYPNVETNWIPSSHFSSVMWRTFGFFHWIYRYTQALKLRAQEIEKPKELLDERLPTLCSFFHNMEARDQTVKITNRLIDQVELKLIPLEDITKLITDLRSDEKYLMDLMEYTRRLLLEGPLGTSIETNRSADEIVDAMDGRLSEIVKHQEELREFSGKIAARMEVSSR</sequence>
<evidence type="ECO:0000313" key="3">
    <source>
        <dbReference type="Proteomes" id="UP000033935"/>
    </source>
</evidence>
<dbReference type="AlphaFoldDB" id="A0A0G0MLD5"/>
<feature type="transmembrane region" description="Helical" evidence="1">
    <location>
        <begin position="106"/>
        <end position="125"/>
    </location>
</feature>
<gene>
    <name evidence="2" type="ORF">UT30_C0003G0013</name>
</gene>
<dbReference type="EMBL" id="LBWG01000003">
    <property type="protein sequence ID" value="KKR04824.1"/>
    <property type="molecule type" value="Genomic_DNA"/>
</dbReference>
<evidence type="ECO:0000313" key="2">
    <source>
        <dbReference type="EMBL" id="KKR04824.1"/>
    </source>
</evidence>
<reference evidence="2 3" key="1">
    <citation type="journal article" date="2015" name="Nature">
        <title>rRNA introns, odd ribosomes, and small enigmatic genomes across a large radiation of phyla.</title>
        <authorList>
            <person name="Brown C.T."/>
            <person name="Hug L.A."/>
            <person name="Thomas B.C."/>
            <person name="Sharon I."/>
            <person name="Castelle C.J."/>
            <person name="Singh A."/>
            <person name="Wilkins M.J."/>
            <person name="Williams K.H."/>
            <person name="Banfield J.F."/>
        </authorList>
    </citation>
    <scope>NUCLEOTIDE SEQUENCE [LARGE SCALE GENOMIC DNA]</scope>
</reference>
<keyword evidence="1" id="KW-0812">Transmembrane</keyword>
<keyword evidence="1" id="KW-1133">Transmembrane helix</keyword>
<comment type="caution">
    <text evidence="2">The sequence shown here is derived from an EMBL/GenBank/DDBJ whole genome shotgun (WGS) entry which is preliminary data.</text>
</comment>
<proteinExistence type="predicted"/>
<accession>A0A0G0MLD5</accession>
<organism evidence="2 3">
    <name type="scientific">Candidatus Uhrbacteria bacterium GW2011_GWF2_39_13</name>
    <dbReference type="NCBI Taxonomy" id="1618995"/>
    <lineage>
        <taxon>Bacteria</taxon>
        <taxon>Candidatus Uhriibacteriota</taxon>
    </lineage>
</organism>
<feature type="transmembrane region" description="Helical" evidence="1">
    <location>
        <begin position="80"/>
        <end position="100"/>
    </location>
</feature>
<dbReference type="Proteomes" id="UP000033935">
    <property type="component" value="Unassembled WGS sequence"/>
</dbReference>
<protein>
    <submittedName>
        <fullName evidence="2">Uncharacterized protein</fullName>
    </submittedName>
</protein>
<evidence type="ECO:0000256" key="1">
    <source>
        <dbReference type="SAM" id="Phobius"/>
    </source>
</evidence>